<organism evidence="5 6">
    <name type="scientific">Leersia perrieri</name>
    <dbReference type="NCBI Taxonomy" id="77586"/>
    <lineage>
        <taxon>Eukaryota</taxon>
        <taxon>Viridiplantae</taxon>
        <taxon>Streptophyta</taxon>
        <taxon>Embryophyta</taxon>
        <taxon>Tracheophyta</taxon>
        <taxon>Spermatophyta</taxon>
        <taxon>Magnoliopsida</taxon>
        <taxon>Liliopsida</taxon>
        <taxon>Poales</taxon>
        <taxon>Poaceae</taxon>
        <taxon>BOP clade</taxon>
        <taxon>Oryzoideae</taxon>
        <taxon>Oryzeae</taxon>
        <taxon>Oryzinae</taxon>
        <taxon>Leersia</taxon>
    </lineage>
</organism>
<feature type="coiled-coil region" evidence="3">
    <location>
        <begin position="106"/>
        <end position="184"/>
    </location>
</feature>
<evidence type="ECO:0000256" key="1">
    <source>
        <dbReference type="ARBA" id="ARBA00005485"/>
    </source>
</evidence>
<accession>A0A0D9VNH2</accession>
<proteinExistence type="inferred from homology"/>
<dbReference type="STRING" id="77586.A0A0D9VNH2"/>
<dbReference type="GO" id="GO:0005829">
    <property type="term" value="C:cytosol"/>
    <property type="evidence" value="ECO:0007669"/>
    <property type="project" value="TreeGrafter"/>
</dbReference>
<feature type="compositionally biased region" description="Polar residues" evidence="4">
    <location>
        <begin position="45"/>
        <end position="61"/>
    </location>
</feature>
<dbReference type="EnsemblPlants" id="LPERR03G00770.1">
    <property type="protein sequence ID" value="LPERR03G00770.1"/>
    <property type="gene ID" value="LPERR03G00770"/>
</dbReference>
<evidence type="ECO:0000256" key="3">
    <source>
        <dbReference type="SAM" id="Coils"/>
    </source>
</evidence>
<name>A0A0D9VNH2_9ORYZ</name>
<feature type="coiled-coil region" evidence="3">
    <location>
        <begin position="559"/>
        <end position="620"/>
    </location>
</feature>
<dbReference type="eggNOG" id="ENOG502QQFI">
    <property type="taxonomic scope" value="Eukaryota"/>
</dbReference>
<evidence type="ECO:0000256" key="4">
    <source>
        <dbReference type="SAM" id="MobiDB-lite"/>
    </source>
</evidence>
<evidence type="ECO:0000313" key="5">
    <source>
        <dbReference type="EnsemblPlants" id="LPERR03G00770.1"/>
    </source>
</evidence>
<feature type="compositionally biased region" description="Polar residues" evidence="4">
    <location>
        <begin position="69"/>
        <end position="78"/>
    </location>
</feature>
<sequence>MKQLTRIYKQEQLCLISVSKHVAFRYIFCLLHLCCGMDEAPAPLGSSTSHQESDGDQCQQQADRRHPSDASNGSSNIQPVDGNAAHIDTTAPIDSVKGAVSKFGGKLDWGERRKQVQDELDKVQEEMVEFQKRSQEAEAGMAQAVKELGGANGEISDLRLSLETAQAEEARARQDAELAELRLRGGESTAAKAELAVARERHATAVADLTTARSELDSLRKEHAAAVADADAAAARARGTASSSSEAVNAVEELAAELAVLKEELDASHVAHDEAEEKRIRLGMAFEKEKIQWREELERAEIEAKKLAESVMEKRDLESKVAAASDLLVGLRAELFAVAVEGTIGDEEATVSSRAKLEKTRKDLEEVKSNVDKVNEEAKCLRVAAASLGVDLEKNRSELAALRRRESATSSTIPSLEEELIRVTAALTAARANGGGATTTAAQLDAARREAAKAKGDATSAQEEVSKAREEAILANAAVHAMEARLEALARETLAATTSEGIAAASAAALAATTTIKTQDGDDKAVTLTAEEYEDLSRRARETEEIAGNRVTEAVKMIKEAKEAEVRSIEKLAQMAKQTEQRRQALIAASSEAEEAEFGKLAAERELRQWRAEHEHQRRLAGATASPRTGLAEISVFDDVSAGGGGGNPHILSPRGGYMPRNEMTAAGEGEGGAKQRPTFFPRMVMFLARKRAQNWK</sequence>
<feature type="coiled-coil region" evidence="3">
    <location>
        <begin position="444"/>
        <end position="471"/>
    </location>
</feature>
<feature type="coiled-coil region" evidence="3">
    <location>
        <begin position="209"/>
        <end position="384"/>
    </location>
</feature>
<reference evidence="5 6" key="1">
    <citation type="submission" date="2012-08" db="EMBL/GenBank/DDBJ databases">
        <title>Oryza genome evolution.</title>
        <authorList>
            <person name="Wing R.A."/>
        </authorList>
    </citation>
    <scope>NUCLEOTIDE SEQUENCE</scope>
</reference>
<protein>
    <recommendedName>
        <fullName evidence="7">Protein WEAK CHLOROPLAST MOVEMENT UNDER BLUE LIGHT 1</fullName>
    </recommendedName>
</protein>
<dbReference type="GO" id="GO:0009903">
    <property type="term" value="P:chloroplast avoidance movement"/>
    <property type="evidence" value="ECO:0007669"/>
    <property type="project" value="TreeGrafter"/>
</dbReference>
<dbReference type="GO" id="GO:0009904">
    <property type="term" value="P:chloroplast accumulation movement"/>
    <property type="evidence" value="ECO:0007669"/>
    <property type="project" value="TreeGrafter"/>
</dbReference>
<reference evidence="6" key="2">
    <citation type="submission" date="2013-12" db="EMBL/GenBank/DDBJ databases">
        <authorList>
            <person name="Yu Y."/>
            <person name="Lee S."/>
            <person name="de Baynast K."/>
            <person name="Wissotski M."/>
            <person name="Liu L."/>
            <person name="Talag J."/>
            <person name="Goicoechea J."/>
            <person name="Angelova A."/>
            <person name="Jetty R."/>
            <person name="Kudrna D."/>
            <person name="Golser W."/>
            <person name="Rivera L."/>
            <person name="Zhang J."/>
            <person name="Wing R."/>
        </authorList>
    </citation>
    <scope>NUCLEOTIDE SEQUENCE</scope>
</reference>
<feature type="region of interest" description="Disordered" evidence="4">
    <location>
        <begin position="44"/>
        <end position="84"/>
    </location>
</feature>
<dbReference type="Pfam" id="PF05701">
    <property type="entry name" value="WEMBL"/>
    <property type="match status" value="1"/>
</dbReference>
<dbReference type="PANTHER" id="PTHR32054:SF6">
    <property type="entry name" value="PROTEIN WEAK CHLOROPLAST MOVEMENT UNDER BLUE LIGHT 1"/>
    <property type="match status" value="1"/>
</dbReference>
<evidence type="ECO:0000256" key="2">
    <source>
        <dbReference type="ARBA" id="ARBA00023054"/>
    </source>
</evidence>
<dbReference type="PANTHER" id="PTHR32054">
    <property type="entry name" value="HEAVY CHAIN, PUTATIVE, EXPRESSED-RELATED-RELATED"/>
    <property type="match status" value="1"/>
</dbReference>
<reference evidence="5" key="3">
    <citation type="submission" date="2015-04" db="UniProtKB">
        <authorList>
            <consortium name="EnsemblPlants"/>
        </authorList>
    </citation>
    <scope>IDENTIFICATION</scope>
</reference>
<evidence type="ECO:0000313" key="6">
    <source>
        <dbReference type="Proteomes" id="UP000032180"/>
    </source>
</evidence>
<keyword evidence="6" id="KW-1185">Reference proteome</keyword>
<evidence type="ECO:0008006" key="7">
    <source>
        <dbReference type="Google" id="ProtNLM"/>
    </source>
</evidence>
<dbReference type="Proteomes" id="UP000032180">
    <property type="component" value="Chromosome 3"/>
</dbReference>
<dbReference type="InterPro" id="IPR008545">
    <property type="entry name" value="Web"/>
</dbReference>
<keyword evidence="2 3" id="KW-0175">Coiled coil</keyword>
<comment type="similarity">
    <text evidence="1">Belongs to the WEB family.</text>
</comment>
<dbReference type="Gramene" id="LPERR03G00770.1">
    <property type="protein sequence ID" value="LPERR03G00770.1"/>
    <property type="gene ID" value="LPERR03G00770"/>
</dbReference>
<dbReference type="AlphaFoldDB" id="A0A0D9VNH2"/>
<dbReference type="HOGENOM" id="CLU_008410_1_1_1"/>